<organism evidence="2 3">
    <name type="scientific">Neurospora tetraspora</name>
    <dbReference type="NCBI Taxonomy" id="94610"/>
    <lineage>
        <taxon>Eukaryota</taxon>
        <taxon>Fungi</taxon>
        <taxon>Dikarya</taxon>
        <taxon>Ascomycota</taxon>
        <taxon>Pezizomycotina</taxon>
        <taxon>Sordariomycetes</taxon>
        <taxon>Sordariomycetidae</taxon>
        <taxon>Sordariales</taxon>
        <taxon>Sordariaceae</taxon>
        <taxon>Neurospora</taxon>
    </lineage>
</organism>
<name>A0AAE0JEI8_9PEZI</name>
<dbReference type="EMBL" id="JAUEPP010000004">
    <property type="protein sequence ID" value="KAK3344801.1"/>
    <property type="molecule type" value="Genomic_DNA"/>
</dbReference>
<sequence>MNGKINVHGHFRHDQWKIPWYGYLHFVKYNTVLTAPVMEILGVSAGFCACRQWAPVDGKPPSCGQPQTRWQGSKHTASPACSFRRPVVTPPPSRRPPAKRHQQLPVSGVVWCRGPPGRDRGLHLVGAGPLLAGESSKTVVCERQQLSCPAHPPSAKQQNKLTTTRSILRKQQFLLPFSFFYLSIITTERDHPNTSRTPLVSPPRIISRAKQPRKEAS</sequence>
<keyword evidence="3" id="KW-1185">Reference proteome</keyword>
<proteinExistence type="predicted"/>
<evidence type="ECO:0000313" key="3">
    <source>
        <dbReference type="Proteomes" id="UP001278500"/>
    </source>
</evidence>
<comment type="caution">
    <text evidence="2">The sequence shown here is derived from an EMBL/GenBank/DDBJ whole genome shotgun (WGS) entry which is preliminary data.</text>
</comment>
<evidence type="ECO:0000313" key="2">
    <source>
        <dbReference type="EMBL" id="KAK3344801.1"/>
    </source>
</evidence>
<dbReference type="RefSeq" id="XP_062681414.1">
    <property type="nucleotide sequence ID" value="XM_062821572.1"/>
</dbReference>
<dbReference type="AlphaFoldDB" id="A0AAE0JEI8"/>
<gene>
    <name evidence="2" type="ORF">B0H65DRAFT_185948</name>
</gene>
<feature type="region of interest" description="Disordered" evidence="1">
    <location>
        <begin position="191"/>
        <end position="217"/>
    </location>
</feature>
<protein>
    <submittedName>
        <fullName evidence="2">Uncharacterized protein</fullName>
    </submittedName>
</protein>
<evidence type="ECO:0000256" key="1">
    <source>
        <dbReference type="SAM" id="MobiDB-lite"/>
    </source>
</evidence>
<dbReference type="Proteomes" id="UP001278500">
    <property type="component" value="Unassembled WGS sequence"/>
</dbReference>
<reference evidence="2" key="2">
    <citation type="submission" date="2023-06" db="EMBL/GenBank/DDBJ databases">
        <authorList>
            <consortium name="Lawrence Berkeley National Laboratory"/>
            <person name="Haridas S."/>
            <person name="Hensen N."/>
            <person name="Bonometti L."/>
            <person name="Westerberg I."/>
            <person name="Brannstrom I.O."/>
            <person name="Guillou S."/>
            <person name="Cros-Aarteil S."/>
            <person name="Calhoun S."/>
            <person name="Kuo A."/>
            <person name="Mondo S."/>
            <person name="Pangilinan J."/>
            <person name="Riley R."/>
            <person name="Labutti K."/>
            <person name="Andreopoulos B."/>
            <person name="Lipzen A."/>
            <person name="Chen C."/>
            <person name="Yanf M."/>
            <person name="Daum C."/>
            <person name="Ng V."/>
            <person name="Clum A."/>
            <person name="Steindorff A."/>
            <person name="Ohm R."/>
            <person name="Martin F."/>
            <person name="Silar P."/>
            <person name="Natvig D."/>
            <person name="Lalanne C."/>
            <person name="Gautier V."/>
            <person name="Ament-Velasquez S.L."/>
            <person name="Kruys A."/>
            <person name="Hutchinson M.I."/>
            <person name="Powell A.J."/>
            <person name="Barry K."/>
            <person name="Miller A.N."/>
            <person name="Grigoriev I.V."/>
            <person name="Debuchy R."/>
            <person name="Gladieux P."/>
            <person name="Thoren M.H."/>
            <person name="Johannesson H."/>
        </authorList>
    </citation>
    <scope>NUCLEOTIDE SEQUENCE</scope>
    <source>
        <strain evidence="2">CBS 560.94</strain>
    </source>
</reference>
<dbReference type="GeneID" id="87858726"/>
<reference evidence="2" key="1">
    <citation type="journal article" date="2023" name="Mol. Phylogenet. Evol.">
        <title>Genome-scale phylogeny and comparative genomics of the fungal order Sordariales.</title>
        <authorList>
            <person name="Hensen N."/>
            <person name="Bonometti L."/>
            <person name="Westerberg I."/>
            <person name="Brannstrom I.O."/>
            <person name="Guillou S."/>
            <person name="Cros-Aarteil S."/>
            <person name="Calhoun S."/>
            <person name="Haridas S."/>
            <person name="Kuo A."/>
            <person name="Mondo S."/>
            <person name="Pangilinan J."/>
            <person name="Riley R."/>
            <person name="LaButti K."/>
            <person name="Andreopoulos B."/>
            <person name="Lipzen A."/>
            <person name="Chen C."/>
            <person name="Yan M."/>
            <person name="Daum C."/>
            <person name="Ng V."/>
            <person name="Clum A."/>
            <person name="Steindorff A."/>
            <person name="Ohm R.A."/>
            <person name="Martin F."/>
            <person name="Silar P."/>
            <person name="Natvig D.O."/>
            <person name="Lalanne C."/>
            <person name="Gautier V."/>
            <person name="Ament-Velasquez S.L."/>
            <person name="Kruys A."/>
            <person name="Hutchinson M.I."/>
            <person name="Powell A.J."/>
            <person name="Barry K."/>
            <person name="Miller A.N."/>
            <person name="Grigoriev I.V."/>
            <person name="Debuchy R."/>
            <person name="Gladieux P."/>
            <person name="Hiltunen Thoren M."/>
            <person name="Johannesson H."/>
        </authorList>
    </citation>
    <scope>NUCLEOTIDE SEQUENCE</scope>
    <source>
        <strain evidence="2">CBS 560.94</strain>
    </source>
</reference>
<accession>A0AAE0JEI8</accession>